<accession>A0A1W0X889</accession>
<dbReference type="SUPFAM" id="SSF53474">
    <property type="entry name" value="alpha/beta-Hydrolases"/>
    <property type="match status" value="1"/>
</dbReference>
<gene>
    <name evidence="1" type="ORF">BV898_02608</name>
</gene>
<keyword evidence="2" id="KW-1185">Reference proteome</keyword>
<dbReference type="AlphaFoldDB" id="A0A1W0X889"/>
<sequence length="182" mass="18926">MSEEAMVRLINRSAMGESVVDGEASAGGDPDQMELVNAEEGHDKVVKVHVCKTEVASRYPVRICRGLDGIGTPGMGMAQHDGRSVTAGVGYHNRTPEGPPFRKPPATSGMADLPGVRLWYSDTGGDGPTVVLSHAHSGVPTFGDVDLHNLVVTFLGVDKFHLVGVAAGGGIAVDYALSHPSG</sequence>
<protein>
    <submittedName>
        <fullName evidence="1">Uncharacterized protein</fullName>
    </submittedName>
</protein>
<dbReference type="Gene3D" id="3.40.50.1820">
    <property type="entry name" value="alpha/beta hydrolase"/>
    <property type="match status" value="1"/>
</dbReference>
<dbReference type="EMBL" id="MTYJ01000011">
    <property type="protein sequence ID" value="OQV23491.1"/>
    <property type="molecule type" value="Genomic_DNA"/>
</dbReference>
<dbReference type="OrthoDB" id="408373at2759"/>
<reference evidence="2" key="1">
    <citation type="submission" date="2017-01" db="EMBL/GenBank/DDBJ databases">
        <title>Comparative genomics of anhydrobiosis in the tardigrade Hypsibius dujardini.</title>
        <authorList>
            <person name="Yoshida Y."/>
            <person name="Koutsovoulos G."/>
            <person name="Laetsch D."/>
            <person name="Stevens L."/>
            <person name="Kumar S."/>
            <person name="Horikawa D."/>
            <person name="Ishino K."/>
            <person name="Komine S."/>
            <person name="Tomita M."/>
            <person name="Blaxter M."/>
            <person name="Arakawa K."/>
        </authorList>
    </citation>
    <scope>NUCLEOTIDE SEQUENCE [LARGE SCALE GENOMIC DNA]</scope>
    <source>
        <strain evidence="2">Z151</strain>
    </source>
</reference>
<proteinExistence type="predicted"/>
<organism evidence="1 2">
    <name type="scientific">Hypsibius exemplaris</name>
    <name type="common">Freshwater tardigrade</name>
    <dbReference type="NCBI Taxonomy" id="2072580"/>
    <lineage>
        <taxon>Eukaryota</taxon>
        <taxon>Metazoa</taxon>
        <taxon>Ecdysozoa</taxon>
        <taxon>Tardigrada</taxon>
        <taxon>Eutardigrada</taxon>
        <taxon>Parachela</taxon>
        <taxon>Hypsibioidea</taxon>
        <taxon>Hypsibiidae</taxon>
        <taxon>Hypsibius</taxon>
    </lineage>
</organism>
<comment type="caution">
    <text evidence="1">The sequence shown here is derived from an EMBL/GenBank/DDBJ whole genome shotgun (WGS) entry which is preliminary data.</text>
</comment>
<evidence type="ECO:0000313" key="1">
    <source>
        <dbReference type="EMBL" id="OQV23491.1"/>
    </source>
</evidence>
<evidence type="ECO:0000313" key="2">
    <source>
        <dbReference type="Proteomes" id="UP000192578"/>
    </source>
</evidence>
<dbReference type="InterPro" id="IPR029058">
    <property type="entry name" value="AB_hydrolase_fold"/>
</dbReference>
<dbReference type="Proteomes" id="UP000192578">
    <property type="component" value="Unassembled WGS sequence"/>
</dbReference>
<name>A0A1W0X889_HYPEX</name>